<evidence type="ECO:0000313" key="1">
    <source>
        <dbReference type="EMBL" id="SCX40046.1"/>
    </source>
</evidence>
<sequence>MLILTLARLNNERSEALASRAWLCCMDSHDPVRIVFTPARQFWRAFAYVMQAHENHYIKRAGVAGIRARAEHTIIEC</sequence>
<dbReference type="Proteomes" id="UP000183569">
    <property type="component" value="Unassembled WGS sequence"/>
</dbReference>
<accession>A0A1G4XFX8</accession>
<organism evidence="1 2">
    <name type="scientific">Kosakonia sacchari</name>
    <dbReference type="NCBI Taxonomy" id="1158459"/>
    <lineage>
        <taxon>Bacteria</taxon>
        <taxon>Pseudomonadati</taxon>
        <taxon>Pseudomonadota</taxon>
        <taxon>Gammaproteobacteria</taxon>
        <taxon>Enterobacterales</taxon>
        <taxon>Enterobacteriaceae</taxon>
        <taxon>Kosakonia</taxon>
    </lineage>
</organism>
<dbReference type="AlphaFoldDB" id="A0A1G4XFX8"/>
<name>A0A1G4XFX8_9ENTR</name>
<dbReference type="EMBL" id="FMUI01000002">
    <property type="protein sequence ID" value="SCX40046.1"/>
    <property type="molecule type" value="Genomic_DNA"/>
</dbReference>
<comment type="caution">
    <text evidence="1">The sequence shown here is derived from an EMBL/GenBank/DDBJ whole genome shotgun (WGS) entry which is preliminary data.</text>
</comment>
<reference evidence="1 2" key="1">
    <citation type="submission" date="2016-10" db="EMBL/GenBank/DDBJ databases">
        <authorList>
            <person name="Varghese N."/>
            <person name="Submissions S."/>
        </authorList>
    </citation>
    <scope>NUCLEOTIDE SEQUENCE [LARGE SCALE GENOMIC DNA]</scope>
    <source>
        <strain evidence="1 2">CGMCC 1.12102</strain>
    </source>
</reference>
<gene>
    <name evidence="1" type="ORF">SAMN02927897_00749</name>
</gene>
<protein>
    <submittedName>
        <fullName evidence="1">Uncharacterized protein</fullName>
    </submittedName>
</protein>
<proteinExistence type="predicted"/>
<evidence type="ECO:0000313" key="2">
    <source>
        <dbReference type="Proteomes" id="UP000183569"/>
    </source>
</evidence>